<feature type="compositionally biased region" description="Basic and acidic residues" evidence="1">
    <location>
        <begin position="1373"/>
        <end position="1382"/>
    </location>
</feature>
<gene>
    <name evidence="2" type="ORF">NEMBOFW57_004583</name>
</gene>
<feature type="compositionally biased region" description="Basic and acidic residues" evidence="1">
    <location>
        <begin position="1411"/>
        <end position="1421"/>
    </location>
</feature>
<accession>A0AAD4F6K1</accession>
<sequence length="1521" mass="166972">MATTPVVCLPVKLDAYVLNPSACGTFPEATLAPLAQPNFTFLRLDSELIEPDVLPFHDLHNASPASANPRLTDLATGKLRPERQGVYLHWMLPRVYRSGAAEQTAEGKSGLKKPNFRAAPDRWVVVRRLHPGFQPSNAMSAGKLKWIEAWVVESNRVRNITDLGLDIDVELECAPFVVADNSGSVDSQAEIFIGAKTPLGKWTEARSMTGDDASFVRLDVAGAANPLFADFTSHNSNVFSILDNFAYKDAKDNTVYLTQATASYYVLGWHSRPEEDNLNNLAGTDKTIADVFRESFLELKYKTGVNLNTFPECRAVCHGAMYGVKYQPSTVGITVPAHDAGKKLGDRDSHPVTVGTTPLDAVLAYIRSHEGSTTEVEDDILHLETLLLKQEDDIDSQQEALDMLTANNFKPSQDNGYRWHFSVMPADTATGGIASSKKTNQGFVPTAAQSRNLATLNALQAALDGATRELRQARWELFAKWWNFSADASLVVRKGIDNLKLDTQAQAGIVKSLEDKVGRLTDAVETAKKPLVNLVEKGSQAPFNRQNDPTILVPGVENPWPIDWLKNLKVRLNSQVEPQPLPGTLPESWVDLGTLIKTEIPKRLPKDLQGAASNLLSEFFNLHPKDDPATDKWVEQPSKLLPVYHDHVTEDAEPQEGVGPDGASRDQWNSRQPFFPLFLEFEVRYYHLEKELWEFDTPDIDQVPGNPPRTRYGLANNVNGKTQDERVIRGRVLVLPQPGFLLSTNIQRLFNATASVDLPPDLRTEAQQKELLAKVEQMAYLSSPMVGFTDHLITLVNGTHIKPTIREPGKALQPLKAAINAGLRGGFDGETIKLMGIETTKTPYADYASFADTIDPLKPVTHGQFKFTRLDIFDKFGQAISAINPAPANRIPAIYPALSEYFHPQRLPGDDRAQANTVGQDPYSHCQFAQFPHTINQDARINASFLRLDDDATVGWRPCTEWENPVWGILVVNYAEYALQVFLPDGTFYREVRLGGPSGATETPAWKPFAPPSGASNGSNLNTRCPQLDKLITRLRDEKYLRAFIRTINASLAAVPHTPNQYSQFLSAVVGRPLALANFGFSLELATPPAKSQSSTSRFPQPARPKLLDYEFPVKIGDKDRLYDGLVGYFNPQPGAMAGKRAAGDELDLSELLTYYDVDADTNTTAITPANYPRISPYHLSAQDLDLPADPDPKTTTRVKALARPHWQQLRMIGALFDPFSKVHLYSGILPIASLQLPQWSLQEAMQRMTAFFHMGPLLVTDARGIKYDAARVLRADRDLNEPPGDFEEHGVGDLVQGEGEGKEKGGEKEEKPEGETKPIGGDGAKEKETTPEGGDGARKETMPVSGDGAQKEGEISKEKETTPVGGDGAQGEDGKRKENETKPVGGDGNQGGDGKSKENEAKPVGGNGAEGKDEKSKDNETTPSSGDAAKGDDEKSKGKVTTPPGIAIPAIRSAEWNWLAPFVVETTVGTGKDKKTSKSTQWNPFGIAELDNKPRFEKGPYMAIEGYLQLKHPITAPDTI</sequence>
<feature type="compositionally biased region" description="Basic and acidic residues" evidence="1">
    <location>
        <begin position="1279"/>
        <end position="1292"/>
    </location>
</feature>
<evidence type="ECO:0000313" key="2">
    <source>
        <dbReference type="EMBL" id="KAG7294508.1"/>
    </source>
</evidence>
<protein>
    <submittedName>
        <fullName evidence="2">Uncharacterized protein</fullName>
    </submittedName>
</protein>
<reference evidence="2" key="1">
    <citation type="submission" date="2023-02" db="EMBL/GenBank/DDBJ databases">
        <authorList>
            <person name="Palmer J.M."/>
        </authorList>
    </citation>
    <scope>NUCLEOTIDE SEQUENCE</scope>
    <source>
        <strain evidence="2">FW57</strain>
    </source>
</reference>
<organism evidence="2 3">
    <name type="scientific">Staphylotrichum longicolle</name>
    <dbReference type="NCBI Taxonomy" id="669026"/>
    <lineage>
        <taxon>Eukaryota</taxon>
        <taxon>Fungi</taxon>
        <taxon>Dikarya</taxon>
        <taxon>Ascomycota</taxon>
        <taxon>Pezizomycotina</taxon>
        <taxon>Sordariomycetes</taxon>
        <taxon>Sordariomycetidae</taxon>
        <taxon>Sordariales</taxon>
        <taxon>Chaetomiaceae</taxon>
        <taxon>Staphylotrichum</taxon>
    </lineage>
</organism>
<dbReference type="EMBL" id="JAHCVI010000001">
    <property type="protein sequence ID" value="KAG7294508.1"/>
    <property type="molecule type" value="Genomic_DNA"/>
</dbReference>
<feature type="compositionally biased region" description="Basic and acidic residues" evidence="1">
    <location>
        <begin position="1324"/>
        <end position="1342"/>
    </location>
</feature>
<keyword evidence="3" id="KW-1185">Reference proteome</keyword>
<feature type="region of interest" description="Disordered" evidence="1">
    <location>
        <begin position="1279"/>
        <end position="1447"/>
    </location>
</feature>
<feature type="compositionally biased region" description="Basic and acidic residues" evidence="1">
    <location>
        <begin position="1350"/>
        <end position="1362"/>
    </location>
</feature>
<feature type="compositionally biased region" description="Basic and acidic residues" evidence="1">
    <location>
        <begin position="1300"/>
        <end position="1317"/>
    </location>
</feature>
<evidence type="ECO:0000313" key="3">
    <source>
        <dbReference type="Proteomes" id="UP001197093"/>
    </source>
</evidence>
<proteinExistence type="predicted"/>
<name>A0AAD4F6K1_9PEZI</name>
<dbReference type="Proteomes" id="UP001197093">
    <property type="component" value="Unassembled WGS sequence"/>
</dbReference>
<comment type="caution">
    <text evidence="2">The sequence shown here is derived from an EMBL/GenBank/DDBJ whole genome shotgun (WGS) entry which is preliminary data.</text>
</comment>
<evidence type="ECO:0000256" key="1">
    <source>
        <dbReference type="SAM" id="MobiDB-lite"/>
    </source>
</evidence>